<keyword evidence="2" id="KW-1185">Reference proteome</keyword>
<organism evidence="1 2">
    <name type="scientific">Urbifossiella limnaea</name>
    <dbReference type="NCBI Taxonomy" id="2528023"/>
    <lineage>
        <taxon>Bacteria</taxon>
        <taxon>Pseudomonadati</taxon>
        <taxon>Planctomycetota</taxon>
        <taxon>Planctomycetia</taxon>
        <taxon>Gemmatales</taxon>
        <taxon>Gemmataceae</taxon>
        <taxon>Urbifossiella</taxon>
    </lineage>
</organism>
<accession>A0A517XU38</accession>
<proteinExistence type="predicted"/>
<name>A0A517XU38_9BACT</name>
<sequence length="87" mass="9922">MLKNMEIWVEIRRRVLTGEISKRQACVEYEIHWQTLKKILAHEEPPGFQGKAARAKPELGPFLPIIHQILVPDQVAGFANSGWGLHP</sequence>
<evidence type="ECO:0008006" key="3">
    <source>
        <dbReference type="Google" id="ProtNLM"/>
    </source>
</evidence>
<dbReference type="RefSeq" id="WP_145239437.1">
    <property type="nucleotide sequence ID" value="NZ_CP036273.1"/>
</dbReference>
<dbReference type="Proteomes" id="UP000319576">
    <property type="component" value="Chromosome"/>
</dbReference>
<evidence type="ECO:0000313" key="1">
    <source>
        <dbReference type="EMBL" id="QDU20964.1"/>
    </source>
</evidence>
<dbReference type="AlphaFoldDB" id="A0A517XU38"/>
<reference evidence="1 2" key="1">
    <citation type="submission" date="2019-02" db="EMBL/GenBank/DDBJ databases">
        <title>Deep-cultivation of Planctomycetes and their phenomic and genomic characterization uncovers novel biology.</title>
        <authorList>
            <person name="Wiegand S."/>
            <person name="Jogler M."/>
            <person name="Boedeker C."/>
            <person name="Pinto D."/>
            <person name="Vollmers J."/>
            <person name="Rivas-Marin E."/>
            <person name="Kohn T."/>
            <person name="Peeters S.H."/>
            <person name="Heuer A."/>
            <person name="Rast P."/>
            <person name="Oberbeckmann S."/>
            <person name="Bunk B."/>
            <person name="Jeske O."/>
            <person name="Meyerdierks A."/>
            <person name="Storesund J.E."/>
            <person name="Kallscheuer N."/>
            <person name="Luecker S."/>
            <person name="Lage O.M."/>
            <person name="Pohl T."/>
            <person name="Merkel B.J."/>
            <person name="Hornburger P."/>
            <person name="Mueller R.-W."/>
            <person name="Bruemmer F."/>
            <person name="Labrenz M."/>
            <person name="Spormann A.M."/>
            <person name="Op den Camp H."/>
            <person name="Overmann J."/>
            <person name="Amann R."/>
            <person name="Jetten M.S.M."/>
            <person name="Mascher T."/>
            <person name="Medema M.H."/>
            <person name="Devos D.P."/>
            <person name="Kaster A.-K."/>
            <person name="Ovreas L."/>
            <person name="Rohde M."/>
            <person name="Galperin M.Y."/>
            <person name="Jogler C."/>
        </authorList>
    </citation>
    <scope>NUCLEOTIDE SEQUENCE [LARGE SCALE GENOMIC DNA]</scope>
    <source>
        <strain evidence="1 2">ETA_A1</strain>
    </source>
</reference>
<dbReference type="EMBL" id="CP036273">
    <property type="protein sequence ID" value="QDU20964.1"/>
    <property type="molecule type" value="Genomic_DNA"/>
</dbReference>
<dbReference type="KEGG" id="uli:ETAA1_29270"/>
<gene>
    <name evidence="1" type="ORF">ETAA1_29270</name>
</gene>
<evidence type="ECO:0000313" key="2">
    <source>
        <dbReference type="Proteomes" id="UP000319576"/>
    </source>
</evidence>
<protein>
    <recommendedName>
        <fullName evidence="3">Transposase</fullName>
    </recommendedName>
</protein>
<dbReference type="OrthoDB" id="261225at2"/>